<name>B4W3J1_9CYAN</name>
<reference evidence="2 3" key="1">
    <citation type="submission" date="2008-07" db="EMBL/GenBank/DDBJ databases">
        <authorList>
            <person name="Tandeau de Marsac N."/>
            <person name="Ferriera S."/>
            <person name="Johnson J."/>
            <person name="Kravitz S."/>
            <person name="Beeson K."/>
            <person name="Sutton G."/>
            <person name="Rogers Y.-H."/>
            <person name="Friedman R."/>
            <person name="Frazier M."/>
            <person name="Venter J.C."/>
        </authorList>
    </citation>
    <scope>NUCLEOTIDE SEQUENCE [LARGE SCALE GENOMIC DNA]</scope>
    <source>
        <strain evidence="2 3">PCC 7420</strain>
    </source>
</reference>
<keyword evidence="3" id="KW-1185">Reference proteome</keyword>
<dbReference type="EMBL" id="DS989875">
    <property type="protein sequence ID" value="EDX71197.1"/>
    <property type="molecule type" value="Genomic_DNA"/>
</dbReference>
<proteinExistence type="predicted"/>
<dbReference type="Proteomes" id="UP000003835">
    <property type="component" value="Unassembled WGS sequence"/>
</dbReference>
<dbReference type="HOGENOM" id="CLU_3402931_0_0_3"/>
<feature type="region of interest" description="Disordered" evidence="1">
    <location>
        <begin position="1"/>
        <end position="30"/>
    </location>
</feature>
<protein>
    <submittedName>
        <fullName evidence="2">Uncharacterized protein</fullName>
    </submittedName>
</protein>
<dbReference type="AlphaFoldDB" id="B4W3J1"/>
<sequence length="30" mass="3028">MPNPSHSGAIDVGYLTGSDNRGVDADLVGL</sequence>
<evidence type="ECO:0000313" key="3">
    <source>
        <dbReference type="Proteomes" id="UP000003835"/>
    </source>
</evidence>
<evidence type="ECO:0000256" key="1">
    <source>
        <dbReference type="SAM" id="MobiDB-lite"/>
    </source>
</evidence>
<gene>
    <name evidence="2" type="ORF">MC7420_2758</name>
</gene>
<organism evidence="2 3">
    <name type="scientific">Coleofasciculus chthonoplastes PCC 7420</name>
    <dbReference type="NCBI Taxonomy" id="118168"/>
    <lineage>
        <taxon>Bacteria</taxon>
        <taxon>Bacillati</taxon>
        <taxon>Cyanobacteriota</taxon>
        <taxon>Cyanophyceae</taxon>
        <taxon>Coleofasciculales</taxon>
        <taxon>Coleofasciculaceae</taxon>
        <taxon>Coleofasciculus</taxon>
    </lineage>
</organism>
<accession>B4W3J1</accession>
<evidence type="ECO:0000313" key="2">
    <source>
        <dbReference type="EMBL" id="EDX71197.1"/>
    </source>
</evidence>